<reference evidence="16 17" key="1">
    <citation type="submission" date="2019-01" db="EMBL/GenBank/DDBJ databases">
        <title>Draft Genome and Complete Hox-Cluster Characterization of the Sterlet Sturgeon (Acipenser ruthenus).</title>
        <authorList>
            <person name="Wei Q."/>
        </authorList>
    </citation>
    <scope>NUCLEOTIDE SEQUENCE [LARGE SCALE GENOMIC DNA]</scope>
    <source>
        <strain evidence="16">WHYD16114868_AA</strain>
        <tissue evidence="16">Blood</tissue>
    </source>
</reference>
<feature type="compositionally biased region" description="Basic residues" evidence="13">
    <location>
        <begin position="788"/>
        <end position="802"/>
    </location>
</feature>
<protein>
    <submittedName>
        <fullName evidence="16">Zinc finger and BTB domain-containing protein 18</fullName>
    </submittedName>
</protein>
<name>A0A662YUM3_ACIRT</name>
<dbReference type="GO" id="GO:0008270">
    <property type="term" value="F:zinc ion binding"/>
    <property type="evidence" value="ECO:0007669"/>
    <property type="project" value="UniProtKB-KW"/>
</dbReference>
<feature type="region of interest" description="Disordered" evidence="13">
    <location>
        <begin position="820"/>
        <end position="847"/>
    </location>
</feature>
<dbReference type="GO" id="GO:0005634">
    <property type="term" value="C:nucleus"/>
    <property type="evidence" value="ECO:0007669"/>
    <property type="project" value="UniProtKB-SubCell"/>
</dbReference>
<dbReference type="SUPFAM" id="SSF54695">
    <property type="entry name" value="POZ domain"/>
    <property type="match status" value="1"/>
</dbReference>
<keyword evidence="3" id="KW-0479">Metal-binding</keyword>
<evidence type="ECO:0000256" key="5">
    <source>
        <dbReference type="ARBA" id="ARBA00022771"/>
    </source>
</evidence>
<dbReference type="SMART" id="SM00355">
    <property type="entry name" value="ZnF_C2H2"/>
    <property type="match status" value="4"/>
</dbReference>
<dbReference type="InterPro" id="IPR011333">
    <property type="entry name" value="SKP1/BTB/POZ_sf"/>
</dbReference>
<feature type="domain" description="BTB" evidence="14">
    <location>
        <begin position="489"/>
        <end position="556"/>
    </location>
</feature>
<keyword evidence="10" id="KW-0539">Nucleus</keyword>
<evidence type="ECO:0000256" key="8">
    <source>
        <dbReference type="ARBA" id="ARBA00023125"/>
    </source>
</evidence>
<keyword evidence="4" id="KW-0677">Repeat</keyword>
<gene>
    <name evidence="16" type="ORF">EOD39_11236</name>
</gene>
<feature type="domain" description="C2H2-type" evidence="15">
    <location>
        <begin position="906"/>
        <end position="933"/>
    </location>
</feature>
<comment type="caution">
    <text evidence="16">The sequence shown here is derived from an EMBL/GenBank/DDBJ whole genome shotgun (WGS) entry which is preliminary data.</text>
</comment>
<evidence type="ECO:0000256" key="13">
    <source>
        <dbReference type="SAM" id="MobiDB-lite"/>
    </source>
</evidence>
<accession>A0A662YUM3</accession>
<dbReference type="FunFam" id="3.30.710.10:FF:000021">
    <property type="entry name" value="Zinc finger and BTB domain-containing protein 18"/>
    <property type="match status" value="1"/>
</dbReference>
<comment type="similarity">
    <text evidence="11">Belongs to the krueppel C2H2-type zinc-finger protein family. ZBTB18 subfamily.</text>
</comment>
<feature type="region of interest" description="Disordered" evidence="13">
    <location>
        <begin position="587"/>
        <end position="699"/>
    </location>
</feature>
<evidence type="ECO:0000256" key="7">
    <source>
        <dbReference type="ARBA" id="ARBA00023015"/>
    </source>
</evidence>
<feature type="compositionally biased region" description="Polar residues" evidence="13">
    <location>
        <begin position="372"/>
        <end position="381"/>
    </location>
</feature>
<feature type="compositionally biased region" description="Polar residues" evidence="13">
    <location>
        <begin position="313"/>
        <end position="324"/>
    </location>
</feature>
<dbReference type="FunFam" id="3.30.160.60:FF:000114">
    <property type="entry name" value="Zinc finger and BTB domain-containing protein 18"/>
    <property type="match status" value="1"/>
</dbReference>
<keyword evidence="17" id="KW-1185">Reference proteome</keyword>
<keyword evidence="5 12" id="KW-0863">Zinc-finger</keyword>
<dbReference type="SUPFAM" id="SSF53098">
    <property type="entry name" value="Ribonuclease H-like"/>
    <property type="match status" value="1"/>
</dbReference>
<comment type="subcellular location">
    <subcellularLocation>
        <location evidence="1">Nucleus</location>
    </subcellularLocation>
</comment>
<keyword evidence="2" id="KW-0678">Repressor</keyword>
<evidence type="ECO:0000259" key="15">
    <source>
        <dbReference type="PROSITE" id="PS50157"/>
    </source>
</evidence>
<evidence type="ECO:0000256" key="3">
    <source>
        <dbReference type="ARBA" id="ARBA00022723"/>
    </source>
</evidence>
<dbReference type="Pfam" id="PF00096">
    <property type="entry name" value="zf-C2H2"/>
    <property type="match status" value="3"/>
</dbReference>
<evidence type="ECO:0000256" key="10">
    <source>
        <dbReference type="ARBA" id="ARBA00023242"/>
    </source>
</evidence>
<feature type="compositionally biased region" description="Basic residues" evidence="13">
    <location>
        <begin position="337"/>
        <end position="351"/>
    </location>
</feature>
<dbReference type="EMBL" id="SCEB01000348">
    <property type="protein sequence ID" value="RXM99561.1"/>
    <property type="molecule type" value="Genomic_DNA"/>
</dbReference>
<dbReference type="PROSITE" id="PS00028">
    <property type="entry name" value="ZINC_FINGER_C2H2_1"/>
    <property type="match status" value="4"/>
</dbReference>
<evidence type="ECO:0000256" key="1">
    <source>
        <dbReference type="ARBA" id="ARBA00004123"/>
    </source>
</evidence>
<dbReference type="PROSITE" id="PS50097">
    <property type="entry name" value="BTB"/>
    <property type="match status" value="1"/>
</dbReference>
<dbReference type="CDD" id="cd18324">
    <property type="entry name" value="BTB_POZ_ZBTB18_RP58"/>
    <property type="match status" value="1"/>
</dbReference>
<feature type="domain" description="C2H2-type" evidence="15">
    <location>
        <begin position="866"/>
        <end position="893"/>
    </location>
</feature>
<dbReference type="PANTHER" id="PTHR24394">
    <property type="entry name" value="ZINC FINGER PROTEIN"/>
    <property type="match status" value="1"/>
</dbReference>
<dbReference type="FunFam" id="3.30.160.60:FF:000646">
    <property type="entry name" value="Myeloid zinc finger 1"/>
    <property type="match status" value="1"/>
</dbReference>
<organism evidence="16 17">
    <name type="scientific">Acipenser ruthenus</name>
    <name type="common">Sterlet sturgeon</name>
    <dbReference type="NCBI Taxonomy" id="7906"/>
    <lineage>
        <taxon>Eukaryota</taxon>
        <taxon>Metazoa</taxon>
        <taxon>Chordata</taxon>
        <taxon>Craniata</taxon>
        <taxon>Vertebrata</taxon>
        <taxon>Euteleostomi</taxon>
        <taxon>Actinopterygii</taxon>
        <taxon>Chondrostei</taxon>
        <taxon>Acipenseriformes</taxon>
        <taxon>Acipenseridae</taxon>
        <taxon>Acipenser</taxon>
    </lineage>
</organism>
<keyword evidence="6" id="KW-0862">Zinc</keyword>
<dbReference type="SMART" id="SM00225">
    <property type="entry name" value="BTB"/>
    <property type="match status" value="1"/>
</dbReference>
<dbReference type="InterPro" id="IPR012337">
    <property type="entry name" value="RNaseH-like_sf"/>
</dbReference>
<evidence type="ECO:0000256" key="9">
    <source>
        <dbReference type="ARBA" id="ARBA00023163"/>
    </source>
</evidence>
<dbReference type="SUPFAM" id="SSF57667">
    <property type="entry name" value="beta-beta-alpha zinc fingers"/>
    <property type="match status" value="2"/>
</dbReference>
<feature type="compositionally biased region" description="Basic and acidic residues" evidence="13">
    <location>
        <begin position="587"/>
        <end position="608"/>
    </location>
</feature>
<feature type="region of interest" description="Disordered" evidence="13">
    <location>
        <begin position="753"/>
        <end position="805"/>
    </location>
</feature>
<feature type="compositionally biased region" description="Polar residues" evidence="13">
    <location>
        <begin position="659"/>
        <end position="699"/>
    </location>
</feature>
<evidence type="ECO:0000256" key="12">
    <source>
        <dbReference type="PROSITE-ProRule" id="PRU00042"/>
    </source>
</evidence>
<sequence>MKWKATNTRQVKLTDSIVNFIANDLLPLSIVDRKDFRNILSLAESCFTMPSRKHISQTLIPQRTATVQDHLRSQMQQAQDIRLTIDLWSIRDMRSFFGITGHFIQDYALQSVMLACRRFKGKRTAENIFRMYEETMTCYNILNKISGIVTDNAANMVKAFTMFPPSDVQDSDTDQEVSTDVVDLVDVSKELDYLPPDTSKLVSFCHKSTKATKVLEGHFKLQIANATRWNSQLKMMRSILETYNSKFVVKMQSSLEKCLAKFEDMECFQMAATLDPRFKLDWCMGEEVNSIRELLTNTSITTSSPQHLHRQPSLPSAVNTVQPSQRHKQGNYDSCMKKVHNRDRQKKKSKVKNPGAVVEGEESVWDSEMVSGENSSRSQPSAAKGSCSRAGDHSIAVAAHSGDGGALWDQTSPWACCYGELLKVFLYFFTADEHLKELGRKEKTGPYLGVAYGIKRSTAGGYEDSMEFPDHSRHLLQCLSEQRHQGFLCDSIVLVGDAQFRAHRAVLASCSVYFHLFYKDQLDKKDIVHLNSDIVTAPAFSLLLEFMYKGKLQFKALPIEDVLAAASYLHMYDIVKVCKKKLKEKATAEADSTKREEDASSCSDKVESYSEGSSVNPVGELLPSDAEDDDSESNKRDFLPEPGNMWMRLPSDSVGALQTGGSSSSREAETHTTAAGKTETATSPCSSTGSLSQRSVTSRRVSADADCVLDLSVKSGLAGGGGESLPGNSPYLCSTVAVAPDSLQNSLVQVKVEKEGASDEEDFGNGNYEMEHSGGAATKKALPSTNGRGHHLHHHHNHHHSRLHYETTASHLSAIREASLSSELDREDDEMLSPESERAQTEATSTDNGLLPYVSNMLSAPHSQIFMCPLCNKVFPSPHILQIHLSTHFREQEGVRTKPAGDVNVPTCSICGKTFSCMYTLKRHERTHSGEKPYTCAQCGKSFQYSHNLSRHAVVHTREKPHACKWCERRFTQSGDLYRHIRKFHCELVNSFSVKSEALNLPAVRDWAIEDSSQELWK</sequence>
<evidence type="ECO:0000313" key="17">
    <source>
        <dbReference type="Proteomes" id="UP000289886"/>
    </source>
</evidence>
<dbReference type="AlphaFoldDB" id="A0A662YUM3"/>
<evidence type="ECO:0000313" key="16">
    <source>
        <dbReference type="EMBL" id="RXM99561.1"/>
    </source>
</evidence>
<dbReference type="Gene3D" id="3.30.710.10">
    <property type="entry name" value="Potassium Channel Kv1.1, Chain A"/>
    <property type="match status" value="1"/>
</dbReference>
<dbReference type="GO" id="GO:0000981">
    <property type="term" value="F:DNA-binding transcription factor activity, RNA polymerase II-specific"/>
    <property type="evidence" value="ECO:0007669"/>
    <property type="project" value="TreeGrafter"/>
</dbReference>
<evidence type="ECO:0000256" key="6">
    <source>
        <dbReference type="ARBA" id="ARBA00022833"/>
    </source>
</evidence>
<feature type="domain" description="C2H2-type" evidence="15">
    <location>
        <begin position="962"/>
        <end position="985"/>
    </location>
</feature>
<dbReference type="InterPro" id="IPR013087">
    <property type="entry name" value="Znf_C2H2_type"/>
</dbReference>
<keyword evidence="8" id="KW-0238">DNA-binding</keyword>
<dbReference type="Gene3D" id="3.30.160.60">
    <property type="entry name" value="Classic Zinc Finger"/>
    <property type="match status" value="3"/>
</dbReference>
<dbReference type="Pfam" id="PF13894">
    <property type="entry name" value="zf-C2H2_4"/>
    <property type="match status" value="1"/>
</dbReference>
<dbReference type="Proteomes" id="UP000289886">
    <property type="component" value="Unassembled WGS sequence"/>
</dbReference>
<dbReference type="InterPro" id="IPR036236">
    <property type="entry name" value="Znf_C2H2_sf"/>
</dbReference>
<dbReference type="SUPFAM" id="SSF140996">
    <property type="entry name" value="Hermes dimerisation domain"/>
    <property type="match status" value="1"/>
</dbReference>
<feature type="region of interest" description="Disordered" evidence="13">
    <location>
        <begin position="302"/>
        <end position="388"/>
    </location>
</feature>
<proteinExistence type="inferred from homology"/>
<dbReference type="FunFam" id="3.30.160.60:FF:000892">
    <property type="entry name" value="zinc finger and BTB domain-containing protein 3"/>
    <property type="match status" value="1"/>
</dbReference>
<evidence type="ECO:0000256" key="11">
    <source>
        <dbReference type="ARBA" id="ARBA00038422"/>
    </source>
</evidence>
<evidence type="ECO:0000256" key="4">
    <source>
        <dbReference type="ARBA" id="ARBA00022737"/>
    </source>
</evidence>
<feature type="domain" description="C2H2-type" evidence="15">
    <location>
        <begin position="934"/>
        <end position="961"/>
    </location>
</feature>
<dbReference type="PROSITE" id="PS50157">
    <property type="entry name" value="ZINC_FINGER_C2H2_2"/>
    <property type="match status" value="4"/>
</dbReference>
<dbReference type="GO" id="GO:0003677">
    <property type="term" value="F:DNA binding"/>
    <property type="evidence" value="ECO:0007669"/>
    <property type="project" value="UniProtKB-KW"/>
</dbReference>
<dbReference type="PANTHER" id="PTHR24394:SF18">
    <property type="entry name" value="ZINC FINGER AND BTB DOMAIN-CONTAINING PROTEIN 18"/>
    <property type="match status" value="1"/>
</dbReference>
<keyword evidence="9" id="KW-0804">Transcription</keyword>
<dbReference type="Pfam" id="PF00651">
    <property type="entry name" value="BTB"/>
    <property type="match status" value="1"/>
</dbReference>
<dbReference type="InterPro" id="IPR000210">
    <property type="entry name" value="BTB/POZ_dom"/>
</dbReference>
<evidence type="ECO:0000259" key="14">
    <source>
        <dbReference type="PROSITE" id="PS50097"/>
    </source>
</evidence>
<evidence type="ECO:0000256" key="2">
    <source>
        <dbReference type="ARBA" id="ARBA00022491"/>
    </source>
</evidence>
<keyword evidence="7" id="KW-0805">Transcription regulation</keyword>